<evidence type="ECO:0000313" key="8">
    <source>
        <dbReference type="Proteomes" id="UP000076796"/>
    </source>
</evidence>
<dbReference type="GO" id="GO:0008360">
    <property type="term" value="P:regulation of cell shape"/>
    <property type="evidence" value="ECO:0007669"/>
    <property type="project" value="UniProtKB-KW"/>
</dbReference>
<keyword evidence="5 6" id="KW-0472">Membrane</keyword>
<sequence>MRQMEEYQIVRQFLDRVCKQVRTRQMHIEIREELLSHIEDRVEFLMREGNTEESAVEDAVKQMGVPEDIGKSLHMAHRPQMDWKLLVMLGLLLIIGLVGMLSVYYGDERYSIVLAERKLLYLGIGVLCMTVFYFLDYRQLRKYSAPVFFFVVLLLAFSLLYGQLYDMRTPYINIGFIGVNIITFSLLPLLIALAGMKPASQWGRWETVLNILYRGVLPVVLYSISSSIIYTYIYTVGFLVLTWRTSRSRKQFALISVMPLAGLSIFLFTRMDHLLLRWREFVNPSAKELWYMGNNAETIQAAGWFGQGFGEVTPKIPYVLYENVFPYLIYCFGWMFGIATGVLILLFLMRIWNISAVHQDIYAKHISSLLIVVFGFRLLWPMLMGLGVFPKVTLEPPFISYSGMNQIMDLAAVGLLLSIYRRKNMIPSEAGDAPSVKAA</sequence>
<dbReference type="Pfam" id="PF01098">
    <property type="entry name" value="FTSW_RODA_SPOVE"/>
    <property type="match status" value="1"/>
</dbReference>
<keyword evidence="7" id="KW-0131">Cell cycle</keyword>
<comment type="subcellular location">
    <subcellularLocation>
        <location evidence="1">Membrane</location>
        <topology evidence="1">Multi-pass membrane protein</topology>
    </subcellularLocation>
</comment>
<dbReference type="STRING" id="59843.A3958_11420"/>
<evidence type="ECO:0000313" key="7">
    <source>
        <dbReference type="EMBL" id="KZS46565.1"/>
    </source>
</evidence>
<feature type="transmembrane region" description="Helical" evidence="6">
    <location>
        <begin position="400"/>
        <end position="420"/>
    </location>
</feature>
<dbReference type="GO" id="GO:0051301">
    <property type="term" value="P:cell division"/>
    <property type="evidence" value="ECO:0007669"/>
    <property type="project" value="UniProtKB-KW"/>
</dbReference>
<dbReference type="RefSeq" id="WP_063478390.1">
    <property type="nucleotide sequence ID" value="NZ_CP147845.1"/>
</dbReference>
<dbReference type="GeneID" id="97558109"/>
<evidence type="ECO:0000256" key="6">
    <source>
        <dbReference type="SAM" id="Phobius"/>
    </source>
</evidence>
<protein>
    <submittedName>
        <fullName evidence="7">Cell division protein</fullName>
    </submittedName>
</protein>
<evidence type="ECO:0000256" key="1">
    <source>
        <dbReference type="ARBA" id="ARBA00004141"/>
    </source>
</evidence>
<organism evidence="7 8">
    <name type="scientific">Paenibacillus glucanolyticus</name>
    <dbReference type="NCBI Taxonomy" id="59843"/>
    <lineage>
        <taxon>Bacteria</taxon>
        <taxon>Bacillati</taxon>
        <taxon>Bacillota</taxon>
        <taxon>Bacilli</taxon>
        <taxon>Bacillales</taxon>
        <taxon>Paenibacillaceae</taxon>
        <taxon>Paenibacillus</taxon>
    </lineage>
</organism>
<keyword evidence="3" id="KW-0133">Cell shape</keyword>
<dbReference type="NCBIfam" id="NF038403">
    <property type="entry name" value="perm_prefix_1"/>
    <property type="match status" value="1"/>
</dbReference>
<keyword evidence="7" id="KW-0132">Cell division</keyword>
<feature type="transmembrane region" description="Helical" evidence="6">
    <location>
        <begin position="361"/>
        <end position="380"/>
    </location>
</feature>
<feature type="transmembrane region" description="Helical" evidence="6">
    <location>
        <begin position="252"/>
        <end position="271"/>
    </location>
</feature>
<reference evidence="7" key="1">
    <citation type="journal article" date="2016" name="Genome Announc.">
        <title>Draft genomes of two strains of Paenibacillus glucanolyticus with capability to degrade lignocellulose.</title>
        <authorList>
            <person name="Mathews S.L."/>
            <person name="Pawlak J."/>
            <person name="Grunden A.M."/>
        </authorList>
    </citation>
    <scope>NUCLEOTIDE SEQUENCE [LARGE SCALE GENOMIC DNA]</scope>
    <source>
        <strain evidence="7">SLM1</strain>
    </source>
</reference>
<dbReference type="GO" id="GO:0032153">
    <property type="term" value="C:cell division site"/>
    <property type="evidence" value="ECO:0007669"/>
    <property type="project" value="TreeGrafter"/>
</dbReference>
<evidence type="ECO:0000256" key="4">
    <source>
        <dbReference type="ARBA" id="ARBA00022989"/>
    </source>
</evidence>
<feature type="transmembrane region" description="Helical" evidence="6">
    <location>
        <begin position="327"/>
        <end position="349"/>
    </location>
</feature>
<comment type="caution">
    <text evidence="7">The sequence shown here is derived from an EMBL/GenBank/DDBJ whole genome shotgun (WGS) entry which is preliminary data.</text>
</comment>
<dbReference type="AlphaFoldDB" id="A0A163JG15"/>
<keyword evidence="4 6" id="KW-1133">Transmembrane helix</keyword>
<proteinExistence type="predicted"/>
<dbReference type="GO" id="GO:0015648">
    <property type="term" value="F:lipid-linked peptidoglycan transporter activity"/>
    <property type="evidence" value="ECO:0007669"/>
    <property type="project" value="TreeGrafter"/>
</dbReference>
<name>A0A163JG15_9BACL</name>
<dbReference type="GO" id="GO:0005886">
    <property type="term" value="C:plasma membrane"/>
    <property type="evidence" value="ECO:0007669"/>
    <property type="project" value="TreeGrafter"/>
</dbReference>
<evidence type="ECO:0000256" key="5">
    <source>
        <dbReference type="ARBA" id="ARBA00023136"/>
    </source>
</evidence>
<feature type="transmembrane region" description="Helical" evidence="6">
    <location>
        <begin position="119"/>
        <end position="137"/>
    </location>
</feature>
<dbReference type="InterPro" id="IPR001182">
    <property type="entry name" value="FtsW/RodA"/>
</dbReference>
<feature type="transmembrane region" description="Helical" evidence="6">
    <location>
        <begin position="216"/>
        <end position="240"/>
    </location>
</feature>
<accession>A0A163JG15</accession>
<feature type="transmembrane region" description="Helical" evidence="6">
    <location>
        <begin position="85"/>
        <end position="107"/>
    </location>
</feature>
<dbReference type="InterPro" id="IPR047928">
    <property type="entry name" value="Perm_prefix_1"/>
</dbReference>
<gene>
    <name evidence="7" type="ORF">AWU65_11875</name>
</gene>
<dbReference type="PANTHER" id="PTHR30474:SF1">
    <property type="entry name" value="PEPTIDOGLYCAN GLYCOSYLTRANSFERASE MRDB"/>
    <property type="match status" value="1"/>
</dbReference>
<evidence type="ECO:0000256" key="3">
    <source>
        <dbReference type="ARBA" id="ARBA00022960"/>
    </source>
</evidence>
<dbReference type="Proteomes" id="UP000076796">
    <property type="component" value="Unassembled WGS sequence"/>
</dbReference>
<dbReference type="EMBL" id="LWMH01000001">
    <property type="protein sequence ID" value="KZS46565.1"/>
    <property type="molecule type" value="Genomic_DNA"/>
</dbReference>
<keyword evidence="2 6" id="KW-0812">Transmembrane</keyword>
<feature type="transmembrane region" description="Helical" evidence="6">
    <location>
        <begin position="174"/>
        <end position="196"/>
    </location>
</feature>
<feature type="transmembrane region" description="Helical" evidence="6">
    <location>
        <begin position="143"/>
        <end position="162"/>
    </location>
</feature>
<evidence type="ECO:0000256" key="2">
    <source>
        <dbReference type="ARBA" id="ARBA00022692"/>
    </source>
</evidence>
<keyword evidence="8" id="KW-1185">Reference proteome</keyword>
<dbReference type="PANTHER" id="PTHR30474">
    <property type="entry name" value="CELL CYCLE PROTEIN"/>
    <property type="match status" value="1"/>
</dbReference>